<dbReference type="InterPro" id="IPR006073">
    <property type="entry name" value="GTP-bd"/>
</dbReference>
<gene>
    <name evidence="3" type="ORF">J2S43_001430</name>
</gene>
<dbReference type="RefSeq" id="WP_306827804.1">
    <property type="nucleotide sequence ID" value="NZ_JAUSRA010000001.1"/>
</dbReference>
<proteinExistence type="predicted"/>
<protein>
    <submittedName>
        <fullName evidence="3">tRNA U34 5-carboxymethylaminomethyl modifying GTPase MnmE/TrmE</fullName>
    </submittedName>
</protein>
<feature type="domain" description="G" evidence="2">
    <location>
        <begin position="101"/>
        <end position="210"/>
    </location>
</feature>
<dbReference type="InterPro" id="IPR027417">
    <property type="entry name" value="P-loop_NTPase"/>
</dbReference>
<dbReference type="SUPFAM" id="SSF52540">
    <property type="entry name" value="P-loop containing nucleoside triphosphate hydrolases"/>
    <property type="match status" value="1"/>
</dbReference>
<comment type="caution">
    <text evidence="3">The sequence shown here is derived from an EMBL/GenBank/DDBJ whole genome shotgun (WGS) entry which is preliminary data.</text>
</comment>
<reference evidence="3 4" key="1">
    <citation type="submission" date="2023-07" db="EMBL/GenBank/DDBJ databases">
        <title>Sequencing the genomes of 1000 actinobacteria strains.</title>
        <authorList>
            <person name="Klenk H.-P."/>
        </authorList>
    </citation>
    <scope>NUCLEOTIDE SEQUENCE [LARGE SCALE GENOMIC DNA]</scope>
    <source>
        <strain evidence="3 4">DSM 44710</strain>
    </source>
</reference>
<evidence type="ECO:0000313" key="4">
    <source>
        <dbReference type="Proteomes" id="UP001240984"/>
    </source>
</evidence>
<dbReference type="CDD" id="cd00882">
    <property type="entry name" value="Ras_like_GTPase"/>
    <property type="match status" value="1"/>
</dbReference>
<evidence type="ECO:0000313" key="3">
    <source>
        <dbReference type="EMBL" id="MDP9792918.1"/>
    </source>
</evidence>
<dbReference type="Pfam" id="PF01926">
    <property type="entry name" value="MMR_HSR1"/>
    <property type="match status" value="1"/>
</dbReference>
<dbReference type="Proteomes" id="UP001240984">
    <property type="component" value="Unassembled WGS sequence"/>
</dbReference>
<evidence type="ECO:0000259" key="2">
    <source>
        <dbReference type="Pfam" id="PF01926"/>
    </source>
</evidence>
<dbReference type="EMBL" id="JAUSRA010000001">
    <property type="protein sequence ID" value="MDP9792918.1"/>
    <property type="molecule type" value="Genomic_DNA"/>
</dbReference>
<organism evidence="3 4">
    <name type="scientific">Catenuloplanes nepalensis</name>
    <dbReference type="NCBI Taxonomy" id="587533"/>
    <lineage>
        <taxon>Bacteria</taxon>
        <taxon>Bacillati</taxon>
        <taxon>Actinomycetota</taxon>
        <taxon>Actinomycetes</taxon>
        <taxon>Micromonosporales</taxon>
        <taxon>Micromonosporaceae</taxon>
        <taxon>Catenuloplanes</taxon>
    </lineage>
</organism>
<sequence>MTGRIPGRPGAPDQESVGVRTAGAETSSMAVPEAFRALLVAGGRDASRILAQAAQDIDTQSSGSEHRGSLGDAVEVLRDSSVRIEAVRDLLADRDVERPFRVVLMGRTMAGKSTLFEYLSAGDGTRVGDGRQRYSRDFCVRVAKKIGVEIVDTPGVGATDGEEDYEVAFGQVADADLVLWVATDQATQEQTGHALERLADLGKPILVAMNCLTDVTDEIGLMDMLEEPYRVFADAEGNLAPIRRHLSRAGGRYLDAVAIHAQAARLASTGELDADEARILHANSRIDALVGALRLQAESTREQRRIISICDGLRLALLDAAGALADARITASAALKASMGMQLEFRTRAVRRVDDAHEELTAAFAAAVTARERWAETVDVDQDLDKINQRLNGEIAALRAELGRSVADTGRRLRADLKDIAVDVADDWAGLAVDGFRDLDGAGAVWGNRAVKTGGRFALGLGGLALGAKAGAAAGTLLGPGLGTAISVVAGGTIGIASSLLGADRLIDWIGDRTFRSAAEIRKRRRRKIRDQMSERLTKLKGDLVPAAERVRRGWLDAVEEEVARQYAASAVLERSLAVLQRAASEEIEPAIARIDTELACELLRGTGRETVASAVIRATRWRGAGIAVELPRSAFSELELSPAAECVERIVPTSVEGSASTGALQIIRHLAGREVTVHETGPDSLEVVLDEPVAAGVQEAWRALARVHTGVDVRIRETVEGGLRDECPRA</sequence>
<evidence type="ECO:0000256" key="1">
    <source>
        <dbReference type="SAM" id="MobiDB-lite"/>
    </source>
</evidence>
<dbReference type="Gene3D" id="3.40.50.300">
    <property type="entry name" value="P-loop containing nucleotide triphosphate hydrolases"/>
    <property type="match status" value="1"/>
</dbReference>
<feature type="region of interest" description="Disordered" evidence="1">
    <location>
        <begin position="1"/>
        <end position="26"/>
    </location>
</feature>
<name>A0ABT9MNQ4_9ACTN</name>
<keyword evidence="4" id="KW-1185">Reference proteome</keyword>
<accession>A0ABT9MNQ4</accession>